<dbReference type="KEGG" id="ckw:CKALI_07535"/>
<gene>
    <name evidence="2" type="ORF">CKALI_07535</name>
</gene>
<name>A0A6B8VH90_9CORY</name>
<dbReference type="PROSITE" id="PS51257">
    <property type="entry name" value="PROKAR_LIPOPROTEIN"/>
    <property type="match status" value="1"/>
</dbReference>
<evidence type="ECO:0000256" key="1">
    <source>
        <dbReference type="SAM" id="SignalP"/>
    </source>
</evidence>
<evidence type="ECO:0008006" key="4">
    <source>
        <dbReference type="Google" id="ProtNLM"/>
    </source>
</evidence>
<keyword evidence="3" id="KW-1185">Reference proteome</keyword>
<evidence type="ECO:0000313" key="2">
    <source>
        <dbReference type="EMBL" id="QGU02369.1"/>
    </source>
</evidence>
<dbReference type="AlphaFoldDB" id="A0A6B8VH90"/>
<evidence type="ECO:0000313" key="3">
    <source>
        <dbReference type="Proteomes" id="UP000427071"/>
    </source>
</evidence>
<feature type="chain" id="PRO_5039158408" description="Secreted protein" evidence="1">
    <location>
        <begin position="20"/>
        <end position="302"/>
    </location>
</feature>
<protein>
    <recommendedName>
        <fullName evidence="4">Secreted protein</fullName>
    </recommendedName>
</protein>
<proteinExistence type="predicted"/>
<dbReference type="Proteomes" id="UP000427071">
    <property type="component" value="Chromosome"/>
</dbReference>
<organism evidence="2 3">
    <name type="scientific">Corynebacterium kalinowskii</name>
    <dbReference type="NCBI Taxonomy" id="2675216"/>
    <lineage>
        <taxon>Bacteria</taxon>
        <taxon>Bacillati</taxon>
        <taxon>Actinomycetota</taxon>
        <taxon>Actinomycetes</taxon>
        <taxon>Mycobacteriales</taxon>
        <taxon>Corynebacteriaceae</taxon>
        <taxon>Corynebacterium</taxon>
    </lineage>
</organism>
<sequence length="302" mass="31971">MKLKLMPVLVALSLGVLSACGSHEPAPEAQQPVSLTVDAPKVTVLNAGEGAAEIVSFRDSGVTQQVAMEFSDSFEQGTGDVATLDPQPPAHPNVETLSAAVDATVSGESPRDVTLTMKDPKHSNIAYASDVYSTSGFQLSWTGQPTGRAEQVQLSAPANSTDQGRAVAELYLMKLLAQPIIFPEEPIAPGASWMVENRVAGDSTMLRNSTYRLVSRNGDLAELEVAVSERPAVSALNIGDQGGQGELKVMQSTSNGTGHFTIDLSKPLPTAGEFFLATRVVYGQDETQTRVFQDFGSGIKFS</sequence>
<accession>A0A6B8VH90</accession>
<keyword evidence="1" id="KW-0732">Signal</keyword>
<dbReference type="EMBL" id="CP046452">
    <property type="protein sequence ID" value="QGU02369.1"/>
    <property type="molecule type" value="Genomic_DNA"/>
</dbReference>
<reference evidence="3" key="1">
    <citation type="submission" date="2019-11" db="EMBL/GenBank/DDBJ databases">
        <title>Complete genome sequence of Corynebacterium kalinowskii 1959, a novel Corynebacterium species isolated from soil of a small paddock in Vilsendorf, Germany.</title>
        <authorList>
            <person name="Schaffert L."/>
            <person name="Ruwe M."/>
            <person name="Milse J."/>
            <person name="Hanuschka K."/>
            <person name="Ortseifen V."/>
            <person name="Droste J."/>
            <person name="Brandt D."/>
            <person name="Schlueter L."/>
            <person name="Kutter Y."/>
            <person name="Vinke S."/>
            <person name="Viehoefer P."/>
            <person name="Jacob L."/>
            <person name="Luebke N.-C."/>
            <person name="Schulte-Berndt E."/>
            <person name="Hain C."/>
            <person name="Linder M."/>
            <person name="Schmidt P."/>
            <person name="Wollenschlaeger L."/>
            <person name="Luttermann T."/>
            <person name="Thieme E."/>
            <person name="Hassa J."/>
            <person name="Haak M."/>
            <person name="Wittchen M."/>
            <person name="Mentz A."/>
            <person name="Persicke M."/>
            <person name="Busche T."/>
            <person name="Ruckert C."/>
        </authorList>
    </citation>
    <scope>NUCLEOTIDE SEQUENCE [LARGE SCALE GENOMIC DNA]</scope>
    <source>
        <strain evidence="3">1959</strain>
    </source>
</reference>
<dbReference type="RefSeq" id="WP_156192695.1">
    <property type="nucleotide sequence ID" value="NZ_CP046452.1"/>
</dbReference>
<feature type="signal peptide" evidence="1">
    <location>
        <begin position="1"/>
        <end position="19"/>
    </location>
</feature>